<organism evidence="1 2">
    <name type="scientific">Lophium mytilinum</name>
    <dbReference type="NCBI Taxonomy" id="390894"/>
    <lineage>
        <taxon>Eukaryota</taxon>
        <taxon>Fungi</taxon>
        <taxon>Dikarya</taxon>
        <taxon>Ascomycota</taxon>
        <taxon>Pezizomycotina</taxon>
        <taxon>Dothideomycetes</taxon>
        <taxon>Pleosporomycetidae</taxon>
        <taxon>Mytilinidiales</taxon>
        <taxon>Mytilinidiaceae</taxon>
        <taxon>Lophium</taxon>
    </lineage>
</organism>
<keyword evidence="2" id="KW-1185">Reference proteome</keyword>
<sequence>MDLKVLRTYKSKRVSLYGQHPIQYTIALLFTTSKTFQLDDHFSHPRTYHPPPTDPRSAVISGCIVDGKSTVFYTDEHGFLKTLQNAAKTDSEPLATAGRAAYRDDLLTLNDQNVKSLTRDIAAISFPLLNSFTRSRLYYIDTNSTLQELQKEGSENWKVGQLGTDLGVTVKKHSPITAFLSVNSDSIKVYYYKDGAQANKPWVAFWNGTQKKWFTEFTG</sequence>
<name>A0A6A6R4Q6_9PEZI</name>
<dbReference type="OrthoDB" id="3912861at2759"/>
<protein>
    <recommendedName>
        <fullName evidence="3">Fucose-specific lectin</fullName>
    </recommendedName>
</protein>
<evidence type="ECO:0000313" key="1">
    <source>
        <dbReference type="EMBL" id="KAF2499352.1"/>
    </source>
</evidence>
<reference evidence="1" key="1">
    <citation type="journal article" date="2020" name="Stud. Mycol.">
        <title>101 Dothideomycetes genomes: a test case for predicting lifestyles and emergence of pathogens.</title>
        <authorList>
            <person name="Haridas S."/>
            <person name="Albert R."/>
            <person name="Binder M."/>
            <person name="Bloem J."/>
            <person name="Labutti K."/>
            <person name="Salamov A."/>
            <person name="Andreopoulos B."/>
            <person name="Baker S."/>
            <person name="Barry K."/>
            <person name="Bills G."/>
            <person name="Bluhm B."/>
            <person name="Cannon C."/>
            <person name="Castanera R."/>
            <person name="Culley D."/>
            <person name="Daum C."/>
            <person name="Ezra D."/>
            <person name="Gonzalez J."/>
            <person name="Henrissat B."/>
            <person name="Kuo A."/>
            <person name="Liang C."/>
            <person name="Lipzen A."/>
            <person name="Lutzoni F."/>
            <person name="Magnuson J."/>
            <person name="Mondo S."/>
            <person name="Nolan M."/>
            <person name="Ohm R."/>
            <person name="Pangilinan J."/>
            <person name="Park H.-J."/>
            <person name="Ramirez L."/>
            <person name="Alfaro M."/>
            <person name="Sun H."/>
            <person name="Tritt A."/>
            <person name="Yoshinaga Y."/>
            <person name="Zwiers L.-H."/>
            <person name="Turgeon B."/>
            <person name="Goodwin S."/>
            <person name="Spatafora J."/>
            <person name="Crous P."/>
            <person name="Grigoriev I."/>
        </authorList>
    </citation>
    <scope>NUCLEOTIDE SEQUENCE</scope>
    <source>
        <strain evidence="1">CBS 269.34</strain>
    </source>
</reference>
<proteinExistence type="predicted"/>
<gene>
    <name evidence="1" type="ORF">BU16DRAFT_557681</name>
</gene>
<dbReference type="AlphaFoldDB" id="A0A6A6R4Q6"/>
<dbReference type="Gene3D" id="2.120.10.70">
    <property type="entry name" value="Fucose-specific lectin"/>
    <property type="match status" value="1"/>
</dbReference>
<dbReference type="Proteomes" id="UP000799750">
    <property type="component" value="Unassembled WGS sequence"/>
</dbReference>
<evidence type="ECO:0000313" key="2">
    <source>
        <dbReference type="Proteomes" id="UP000799750"/>
    </source>
</evidence>
<evidence type="ECO:0008006" key="3">
    <source>
        <dbReference type="Google" id="ProtNLM"/>
    </source>
</evidence>
<accession>A0A6A6R4Q6</accession>
<dbReference type="EMBL" id="MU004184">
    <property type="protein sequence ID" value="KAF2499352.1"/>
    <property type="molecule type" value="Genomic_DNA"/>
</dbReference>